<reference evidence="2 3" key="2">
    <citation type="journal article" date="2012" name="Stand. Genomic Sci.">
        <title>Complete Genome Sequence of Clostridium clariflavum DSM 19732.</title>
        <authorList>
            <person name="Izquierdo J.A."/>
            <person name="Goodwin L."/>
            <person name="Davenport K.W."/>
            <person name="Teshima H."/>
            <person name="Bruce D."/>
            <person name="Detter C."/>
            <person name="Tapia R."/>
            <person name="Han S."/>
            <person name="Land M."/>
            <person name="Hauser L."/>
            <person name="Jeffries C.D."/>
            <person name="Han J."/>
            <person name="Pitluck S."/>
            <person name="Nolan M."/>
            <person name="Chen A."/>
            <person name="Huntemann M."/>
            <person name="Mavromatis K."/>
            <person name="Mikhailova N."/>
            <person name="Liolios K."/>
            <person name="Woyke T."/>
            <person name="Lynd L.R."/>
        </authorList>
    </citation>
    <scope>NUCLEOTIDE SEQUENCE [LARGE SCALE GENOMIC DNA]</scope>
    <source>
        <strain evidence="3">DSM 19732 / NBRC 101661 / EBR45</strain>
    </source>
</reference>
<dbReference type="OrthoDB" id="2081956at2"/>
<feature type="domain" description="PilZ" evidence="1">
    <location>
        <begin position="90"/>
        <end position="184"/>
    </location>
</feature>
<evidence type="ECO:0000313" key="2">
    <source>
        <dbReference type="EMBL" id="AEV69533.1"/>
    </source>
</evidence>
<dbReference type="EMBL" id="CP003065">
    <property type="protein sequence ID" value="AEV69533.1"/>
    <property type="molecule type" value="Genomic_DNA"/>
</dbReference>
<accession>G8LUA1</accession>
<dbReference type="InterPro" id="IPR009875">
    <property type="entry name" value="PilZ_domain"/>
</dbReference>
<protein>
    <submittedName>
        <fullName evidence="2">PilZ domain-containing protein</fullName>
    </submittedName>
</protein>
<reference evidence="3" key="1">
    <citation type="submission" date="2011-12" db="EMBL/GenBank/DDBJ databases">
        <title>Complete sequence of Clostridium clariflavum DSM 19732.</title>
        <authorList>
            <consortium name="US DOE Joint Genome Institute"/>
            <person name="Lucas S."/>
            <person name="Han J."/>
            <person name="Lapidus A."/>
            <person name="Cheng J.-F."/>
            <person name="Goodwin L."/>
            <person name="Pitluck S."/>
            <person name="Peters L."/>
            <person name="Teshima H."/>
            <person name="Detter J.C."/>
            <person name="Han C."/>
            <person name="Tapia R."/>
            <person name="Land M."/>
            <person name="Hauser L."/>
            <person name="Kyrpides N."/>
            <person name="Ivanova N."/>
            <person name="Pagani I."/>
            <person name="Kitzmiller T."/>
            <person name="Lynd L."/>
            <person name="Izquierdo J."/>
            <person name="Woyke T."/>
        </authorList>
    </citation>
    <scope>NUCLEOTIDE SEQUENCE [LARGE SCALE GENOMIC DNA]</scope>
    <source>
        <strain evidence="3">DSM 19732 / NBRC 101661 / EBR45</strain>
    </source>
</reference>
<dbReference type="HOGENOM" id="CLU_110164_0_0_9"/>
<organism evidence="2 3">
    <name type="scientific">Acetivibrio clariflavus (strain DSM 19732 / NBRC 101661 / EBR45)</name>
    <name type="common">Clostridium clariflavum</name>
    <dbReference type="NCBI Taxonomy" id="720554"/>
    <lineage>
        <taxon>Bacteria</taxon>
        <taxon>Bacillati</taxon>
        <taxon>Bacillota</taxon>
        <taxon>Clostridia</taxon>
        <taxon>Eubacteriales</taxon>
        <taxon>Oscillospiraceae</taxon>
        <taxon>Acetivibrio</taxon>
    </lineage>
</organism>
<dbReference type="KEGG" id="ccl:Clocl_2995"/>
<dbReference type="RefSeq" id="WP_014256079.1">
    <property type="nucleotide sequence ID" value="NC_016627.1"/>
</dbReference>
<dbReference type="GO" id="GO:0035438">
    <property type="term" value="F:cyclic-di-GMP binding"/>
    <property type="evidence" value="ECO:0007669"/>
    <property type="project" value="InterPro"/>
</dbReference>
<dbReference type="eggNOG" id="ENOG5033T7K">
    <property type="taxonomic scope" value="Bacteria"/>
</dbReference>
<gene>
    <name evidence="2" type="ordered locus">Clocl_2995</name>
</gene>
<dbReference type="AlphaFoldDB" id="G8LUA1"/>
<dbReference type="SUPFAM" id="SSF141371">
    <property type="entry name" value="PilZ domain-like"/>
    <property type="match status" value="1"/>
</dbReference>
<dbReference type="STRING" id="720554.Clocl_2995"/>
<evidence type="ECO:0000313" key="3">
    <source>
        <dbReference type="Proteomes" id="UP000005435"/>
    </source>
</evidence>
<dbReference type="Proteomes" id="UP000005435">
    <property type="component" value="Chromosome"/>
</dbReference>
<name>G8LUA1_ACECE</name>
<evidence type="ECO:0000259" key="1">
    <source>
        <dbReference type="Pfam" id="PF07238"/>
    </source>
</evidence>
<proteinExistence type="predicted"/>
<dbReference type="Gene3D" id="2.40.10.220">
    <property type="entry name" value="predicted glycosyltransferase like domains"/>
    <property type="match status" value="1"/>
</dbReference>
<keyword evidence="3" id="KW-1185">Reference proteome</keyword>
<dbReference type="Pfam" id="PF07238">
    <property type="entry name" value="PilZ"/>
    <property type="match status" value="1"/>
</dbReference>
<sequence>MKLKPGDIVTLAHYSKSTPFQSVVLNVMENEVLLNLPRKFPAYDLFEDDPAVLGFQTGVDIYAAECSIRYINAKDGSVALKIENTEHIKEKRIFERFPVSLYADLRVKNGKKKSAYVRNISLNGLSIVSKTKLSEGDEVVCDTYIDNRVLELAGTVVWKGKSSKNFQYGIKTVLQDYNTKNSLKLYLNILKDEQEKAVLHLKEQK</sequence>